<evidence type="ECO:0000259" key="1">
    <source>
        <dbReference type="Pfam" id="PF08495"/>
    </source>
</evidence>
<sequence length="120" mass="13095">MEWYSSVSEKETIREAFEECVSNIHNGADDKVNLVLAFVGSDFAHSYSVLPNMVADEFPNATFIGCSGNGVIGNGKEIEHRPGFSLSAAILPDVAIQSFHVKEGDLPDGDDSPHKWEKLI</sequence>
<dbReference type="EMBL" id="UINC01066593">
    <property type="protein sequence ID" value="SVB97464.1"/>
    <property type="molecule type" value="Genomic_DNA"/>
</dbReference>
<reference evidence="2" key="1">
    <citation type="submission" date="2018-05" db="EMBL/GenBank/DDBJ databases">
        <authorList>
            <person name="Lanie J.A."/>
            <person name="Ng W.-L."/>
            <person name="Kazmierczak K.M."/>
            <person name="Andrzejewski T.M."/>
            <person name="Davidsen T.M."/>
            <person name="Wayne K.J."/>
            <person name="Tettelin H."/>
            <person name="Glass J.I."/>
            <person name="Rusch D."/>
            <person name="Podicherti R."/>
            <person name="Tsui H.-C.T."/>
            <person name="Winkler M.E."/>
        </authorList>
    </citation>
    <scope>NUCLEOTIDE SEQUENCE</scope>
</reference>
<name>A0A382ICM1_9ZZZZ</name>
<accession>A0A382ICM1</accession>
<dbReference type="InterPro" id="IPR013702">
    <property type="entry name" value="FIST_domain_N"/>
</dbReference>
<dbReference type="Pfam" id="PF08495">
    <property type="entry name" value="FIST"/>
    <property type="match status" value="1"/>
</dbReference>
<proteinExistence type="predicted"/>
<evidence type="ECO:0000313" key="2">
    <source>
        <dbReference type="EMBL" id="SVB97464.1"/>
    </source>
</evidence>
<protein>
    <recommendedName>
        <fullName evidence="1">FIST domain-containing protein</fullName>
    </recommendedName>
</protein>
<gene>
    <name evidence="2" type="ORF">METZ01_LOCUS250318</name>
</gene>
<feature type="domain" description="FIST" evidence="1">
    <location>
        <begin position="33"/>
        <end position="89"/>
    </location>
</feature>
<organism evidence="2">
    <name type="scientific">marine metagenome</name>
    <dbReference type="NCBI Taxonomy" id="408172"/>
    <lineage>
        <taxon>unclassified sequences</taxon>
        <taxon>metagenomes</taxon>
        <taxon>ecological metagenomes</taxon>
    </lineage>
</organism>
<feature type="non-terminal residue" evidence="2">
    <location>
        <position position="120"/>
    </location>
</feature>
<dbReference type="AlphaFoldDB" id="A0A382ICM1"/>